<dbReference type="RefSeq" id="WP_119657785.1">
    <property type="nucleotide sequence ID" value="NZ_QYCN01000067.1"/>
</dbReference>
<name>A0A418QIT9_9BACT</name>
<dbReference type="Proteomes" id="UP000284250">
    <property type="component" value="Unassembled WGS sequence"/>
</dbReference>
<dbReference type="AlphaFoldDB" id="A0A418QIT9"/>
<protein>
    <submittedName>
        <fullName evidence="1">Uncharacterized protein</fullName>
    </submittedName>
</protein>
<comment type="caution">
    <text evidence="1">The sequence shown here is derived from an EMBL/GenBank/DDBJ whole genome shotgun (WGS) entry which is preliminary data.</text>
</comment>
<evidence type="ECO:0000313" key="2">
    <source>
        <dbReference type="Proteomes" id="UP000284250"/>
    </source>
</evidence>
<gene>
    <name evidence="1" type="ORF">D0T11_21040</name>
</gene>
<accession>A0A418QIT9</accession>
<dbReference type="EMBL" id="QYCN01000067">
    <property type="protein sequence ID" value="RIY05085.1"/>
    <property type="molecule type" value="Genomic_DNA"/>
</dbReference>
<sequence>MKHPYPLLWYLALLLLGASCSRRVFVPIEPLALRTPAYHSSLATSRQAAPLPGQLAGVPILPAAPAQPAAPTAADYYEPAYQELAKMLDGRYPLSFKRAVFVTENAYFDNRLSYQEFSQQVSALATVCRLLKKTNDPYFLYDRDDKENVARNAAIFLMMKDSTRLRKGNTLSPFRYDFEDFDGDTDWRKMFVSKLLVTHKGNCHSLPYLYKILADETGAQAWLSLAPNHVYLKQHNRQDGWYNTELTSYTFPIDAWLTASGYISRETIISGIYMDTLTAQQNVVLCLVDLAKGYERKVGRVAAEPFVSKCAALALQHFPHYINAQLLHAETLRQQFERQTTKPEAQQVYAAMEAAYTRIFDTGYREMPPQMYADWLRSVNTEKQKYQKKP</sequence>
<dbReference type="OrthoDB" id="1041391at2"/>
<organism evidence="1 2">
    <name type="scientific">Hymenobacter rubripertinctus</name>
    <dbReference type="NCBI Taxonomy" id="2029981"/>
    <lineage>
        <taxon>Bacteria</taxon>
        <taxon>Pseudomonadati</taxon>
        <taxon>Bacteroidota</taxon>
        <taxon>Cytophagia</taxon>
        <taxon>Cytophagales</taxon>
        <taxon>Hymenobacteraceae</taxon>
        <taxon>Hymenobacter</taxon>
    </lineage>
</organism>
<keyword evidence="2" id="KW-1185">Reference proteome</keyword>
<proteinExistence type="predicted"/>
<evidence type="ECO:0000313" key="1">
    <source>
        <dbReference type="EMBL" id="RIY05085.1"/>
    </source>
</evidence>
<reference evidence="1 2" key="1">
    <citation type="submission" date="2019-01" db="EMBL/GenBank/DDBJ databases">
        <title>Hymenobacter humicola sp. nov., isolated from soils in Antarctica.</title>
        <authorList>
            <person name="Sedlacek I."/>
            <person name="Holochova P."/>
            <person name="Kralova S."/>
            <person name="Pantucek R."/>
            <person name="Stankova E."/>
            <person name="Vrbovska V."/>
            <person name="Kristofova L."/>
            <person name="Svec P."/>
            <person name="Busse H.-J."/>
        </authorList>
    </citation>
    <scope>NUCLEOTIDE SEQUENCE [LARGE SCALE GENOMIC DNA]</scope>
    <source>
        <strain evidence="1 2">CCM 8852</strain>
    </source>
</reference>
<dbReference type="PROSITE" id="PS51257">
    <property type="entry name" value="PROKAR_LIPOPROTEIN"/>
    <property type="match status" value="1"/>
</dbReference>